<proteinExistence type="predicted"/>
<feature type="domain" description="Mycothiol-dependent maleylpyruvate isomerase metal-binding" evidence="1">
    <location>
        <begin position="46"/>
        <end position="119"/>
    </location>
</feature>
<dbReference type="NCBIfam" id="TIGR03083">
    <property type="entry name" value="maleylpyruvate isomerase family mycothiol-dependent enzyme"/>
    <property type="match status" value="1"/>
</dbReference>
<dbReference type="AlphaFoldDB" id="A0A3G6IY73"/>
<dbReference type="SUPFAM" id="SSF109854">
    <property type="entry name" value="DinB/YfiT-like putative metalloenzymes"/>
    <property type="match status" value="1"/>
</dbReference>
<dbReference type="KEGG" id="cpso:CPPEL_04765"/>
<dbReference type="InterPro" id="IPR024344">
    <property type="entry name" value="MDMPI_metal-binding"/>
</dbReference>
<reference evidence="2 3" key="1">
    <citation type="submission" date="2018-11" db="EMBL/GenBank/DDBJ databases">
        <authorList>
            <person name="Kleinhagauer T."/>
            <person name="Glaeser S.P."/>
            <person name="Spergser J."/>
            <person name="Ruckert C."/>
            <person name="Kaempfer P."/>
            <person name="Busse H.-J."/>
        </authorList>
    </citation>
    <scope>NUCLEOTIDE SEQUENCE [LARGE SCALE GENOMIC DNA]</scope>
    <source>
        <strain evidence="2 3">812CH</strain>
    </source>
</reference>
<name>A0A3G6IY73_9CORY</name>
<dbReference type="GO" id="GO:0046872">
    <property type="term" value="F:metal ion binding"/>
    <property type="evidence" value="ECO:0007669"/>
    <property type="project" value="InterPro"/>
</dbReference>
<evidence type="ECO:0000259" key="1">
    <source>
        <dbReference type="Pfam" id="PF11716"/>
    </source>
</evidence>
<evidence type="ECO:0000313" key="3">
    <source>
        <dbReference type="Proteomes" id="UP000271426"/>
    </source>
</evidence>
<dbReference type="InterPro" id="IPR034660">
    <property type="entry name" value="DinB/YfiT-like"/>
</dbReference>
<organism evidence="2 3">
    <name type="scientific">Corynebacterium pseudopelargi</name>
    <dbReference type="NCBI Taxonomy" id="2080757"/>
    <lineage>
        <taxon>Bacteria</taxon>
        <taxon>Bacillati</taxon>
        <taxon>Actinomycetota</taxon>
        <taxon>Actinomycetes</taxon>
        <taxon>Mycobacteriales</taxon>
        <taxon>Corynebacteriaceae</taxon>
        <taxon>Corynebacterium</taxon>
    </lineage>
</organism>
<dbReference type="InterPro" id="IPR017519">
    <property type="entry name" value="CHP03085"/>
</dbReference>
<dbReference type="Proteomes" id="UP000271426">
    <property type="component" value="Chromosome"/>
</dbReference>
<protein>
    <recommendedName>
        <fullName evidence="1">Mycothiol-dependent maleylpyruvate isomerase metal-binding domain-containing protein</fullName>
    </recommendedName>
</protein>
<dbReference type="EMBL" id="CP033898">
    <property type="protein sequence ID" value="AZA09080.1"/>
    <property type="molecule type" value="Genomic_DNA"/>
</dbReference>
<sequence>MYERRFLAQWAGQISLGGKACCCDSWGIAYMGVHFGTMSFASQERHALAQSLRQFGPDAPTLCEGWDCRDMAAHLYIREHQPLAAAGMFFDRFDEKLQEATNKQKARDYEELVADWERGPGKLNPIRYVDALMNAAEHFIHHEDVRRANGEQPRSFVGDDAEQLHRALKMTAPRFLKASTAPVVLEPEGMARVVAKDERGVSEQGDQVVHVRGALGELLLWVFGRDIAEVEIHGPEEAIKRSSI</sequence>
<dbReference type="NCBIfam" id="TIGR03085">
    <property type="entry name" value="TIGR03085 family metal-binding protein"/>
    <property type="match status" value="1"/>
</dbReference>
<dbReference type="InterPro" id="IPR017517">
    <property type="entry name" value="Maleyloyr_isom"/>
</dbReference>
<accession>A0A3G6IY73</accession>
<evidence type="ECO:0000313" key="2">
    <source>
        <dbReference type="EMBL" id="AZA09080.1"/>
    </source>
</evidence>
<gene>
    <name evidence="2" type="ORF">CPPEL_04765</name>
</gene>
<keyword evidence="3" id="KW-1185">Reference proteome</keyword>
<dbReference type="Pfam" id="PF11716">
    <property type="entry name" value="MDMPI_N"/>
    <property type="match status" value="1"/>
</dbReference>